<comment type="caution">
    <text evidence="7">The sequence shown here is derived from an EMBL/GenBank/DDBJ whole genome shotgun (WGS) entry which is preliminary data.</text>
</comment>
<keyword evidence="5" id="KW-0732">Signal</keyword>
<keyword evidence="4" id="KW-0274">FAD</keyword>
<feature type="domain" description="Glucose-methanol-choline oxidoreductase N-terminal" evidence="6">
    <location>
        <begin position="384"/>
        <end position="398"/>
    </location>
</feature>
<dbReference type="PROSITE" id="PS00624">
    <property type="entry name" value="GMC_OXRED_2"/>
    <property type="match status" value="1"/>
</dbReference>
<dbReference type="PANTHER" id="PTHR11552:SF147">
    <property type="entry name" value="CHOLINE DEHYDROGENASE, MITOCHONDRIAL"/>
    <property type="match status" value="1"/>
</dbReference>
<dbReference type="SUPFAM" id="SSF51905">
    <property type="entry name" value="FAD/NAD(P)-binding domain"/>
    <property type="match status" value="1"/>
</dbReference>
<dbReference type="PANTHER" id="PTHR11552">
    <property type="entry name" value="GLUCOSE-METHANOL-CHOLINE GMC OXIDOREDUCTASE"/>
    <property type="match status" value="1"/>
</dbReference>
<reference evidence="7" key="1">
    <citation type="submission" date="2021-10" db="EMBL/GenBank/DDBJ databases">
        <authorList>
            <person name="Piombo E."/>
        </authorList>
    </citation>
    <scope>NUCLEOTIDE SEQUENCE</scope>
</reference>
<dbReference type="InterPro" id="IPR036188">
    <property type="entry name" value="FAD/NAD-bd_sf"/>
</dbReference>
<sequence length="678" mass="74397">MLTHRYFRLASVLAWALSPTYLSALLIDDTKNDTTVHDYVIIGSGAGGGTLAYDLQDLVARNFSNIADKNLFDSASLARKGHSVFLIEAGGDHGTAFSQQIPALWPTSGEDPEMSWNFYIRHYANETQGRRDSKFSYRLENGSIYYGLDPPPNATPLGTLYPRGATLGGSSQTNAMNFIKPRNADWDYLAQLTGDESWAASAMEEYFERMERVQYLPKGSPNHGFDGIISSNQNNVTYITGRPGTRDVMSNLAREIEGVEVDTEGLGDLLRRDVNGENTYTPGVYQLVVSTTGMRRRSGSRDFIIDTANAKAENGSAAYPLTISTHSLATRILFDEKKNGIPRAIGVEYLVGEGLYGADKRYNPDQAGILRQVFASKEVIVAGGAFNTPQILKLSGIGPREELEKLNIPVVADLPAVGKYLQDHTEGILLVNSSVPWENDPNARCTMTLDETDPCYIEWLESGTGPYGEAAAPLAVQYRSQVSETEQADQFWFGFAGVELRGFYPGYSNPAPQPSVFTWDIVKLHQPGDGDHAKGSVTLRSNDPRDVPKIVFDWLQGDIGERDLDSLVEGAEVAYRAWDAAPSPYNPLTRLQPAEGVDLRQNLKDEAFGHHCSSTCRMGPKGNTDYCVDSELRVNGVKNLRIVDASVFPHTPGAFPVTSVYMLGIKAADIISKSSKQQ</sequence>
<dbReference type="Pfam" id="PF00732">
    <property type="entry name" value="GMC_oxred_N"/>
    <property type="match status" value="1"/>
</dbReference>
<feature type="chain" id="PRO_5040358992" description="Glucose-methanol-choline oxidoreductase N-terminal domain-containing protein" evidence="5">
    <location>
        <begin position="25"/>
        <end position="678"/>
    </location>
</feature>
<keyword evidence="3" id="KW-0285">Flavoprotein</keyword>
<dbReference type="GO" id="GO:0016614">
    <property type="term" value="F:oxidoreductase activity, acting on CH-OH group of donors"/>
    <property type="evidence" value="ECO:0007669"/>
    <property type="project" value="InterPro"/>
</dbReference>
<accession>A0A9N9VV78</accession>
<name>A0A9N9VV78_9HYPO</name>
<gene>
    <name evidence="7" type="ORF">CRHIZ90672A_00008620</name>
</gene>
<dbReference type="InterPro" id="IPR012132">
    <property type="entry name" value="GMC_OxRdtase"/>
</dbReference>
<dbReference type="PIRSF" id="PIRSF000137">
    <property type="entry name" value="Alcohol_oxidase"/>
    <property type="match status" value="1"/>
</dbReference>
<organism evidence="7 8">
    <name type="scientific">Clonostachys rhizophaga</name>
    <dbReference type="NCBI Taxonomy" id="160324"/>
    <lineage>
        <taxon>Eukaryota</taxon>
        <taxon>Fungi</taxon>
        <taxon>Dikarya</taxon>
        <taxon>Ascomycota</taxon>
        <taxon>Pezizomycotina</taxon>
        <taxon>Sordariomycetes</taxon>
        <taxon>Hypocreomycetidae</taxon>
        <taxon>Hypocreales</taxon>
        <taxon>Bionectriaceae</taxon>
        <taxon>Clonostachys</taxon>
    </lineage>
</organism>
<evidence type="ECO:0000313" key="7">
    <source>
        <dbReference type="EMBL" id="CAH0033259.1"/>
    </source>
</evidence>
<evidence type="ECO:0000259" key="6">
    <source>
        <dbReference type="PROSITE" id="PS00624"/>
    </source>
</evidence>
<dbReference type="OrthoDB" id="269227at2759"/>
<evidence type="ECO:0000256" key="2">
    <source>
        <dbReference type="ARBA" id="ARBA00010790"/>
    </source>
</evidence>
<feature type="signal peptide" evidence="5">
    <location>
        <begin position="1"/>
        <end position="24"/>
    </location>
</feature>
<evidence type="ECO:0000256" key="4">
    <source>
        <dbReference type="ARBA" id="ARBA00022827"/>
    </source>
</evidence>
<comment type="cofactor">
    <cofactor evidence="1">
        <name>FAD</name>
        <dbReference type="ChEBI" id="CHEBI:57692"/>
    </cofactor>
</comment>
<dbReference type="SUPFAM" id="SSF54373">
    <property type="entry name" value="FAD-linked reductases, C-terminal domain"/>
    <property type="match status" value="1"/>
</dbReference>
<evidence type="ECO:0000313" key="8">
    <source>
        <dbReference type="Proteomes" id="UP000696573"/>
    </source>
</evidence>
<evidence type="ECO:0000256" key="5">
    <source>
        <dbReference type="SAM" id="SignalP"/>
    </source>
</evidence>
<proteinExistence type="inferred from homology"/>
<protein>
    <recommendedName>
        <fullName evidence="6">Glucose-methanol-choline oxidoreductase N-terminal domain-containing protein</fullName>
    </recommendedName>
</protein>
<dbReference type="InterPro" id="IPR007867">
    <property type="entry name" value="GMC_OxRtase_C"/>
</dbReference>
<dbReference type="Pfam" id="PF05199">
    <property type="entry name" value="GMC_oxred_C"/>
    <property type="match status" value="1"/>
</dbReference>
<dbReference type="InterPro" id="IPR000172">
    <property type="entry name" value="GMC_OxRdtase_N"/>
</dbReference>
<dbReference type="Gene3D" id="3.50.50.60">
    <property type="entry name" value="FAD/NAD(P)-binding domain"/>
    <property type="match status" value="1"/>
</dbReference>
<dbReference type="GO" id="GO:0050660">
    <property type="term" value="F:flavin adenine dinucleotide binding"/>
    <property type="evidence" value="ECO:0007669"/>
    <property type="project" value="InterPro"/>
</dbReference>
<dbReference type="Proteomes" id="UP000696573">
    <property type="component" value="Unassembled WGS sequence"/>
</dbReference>
<dbReference type="AlphaFoldDB" id="A0A9N9VV78"/>
<dbReference type="Gene3D" id="3.30.560.10">
    <property type="entry name" value="Glucose Oxidase, domain 3"/>
    <property type="match status" value="1"/>
</dbReference>
<evidence type="ECO:0000256" key="3">
    <source>
        <dbReference type="ARBA" id="ARBA00022630"/>
    </source>
</evidence>
<comment type="similarity">
    <text evidence="2">Belongs to the GMC oxidoreductase family.</text>
</comment>
<dbReference type="EMBL" id="CABFNQ020000747">
    <property type="protein sequence ID" value="CAH0033259.1"/>
    <property type="molecule type" value="Genomic_DNA"/>
</dbReference>
<evidence type="ECO:0000256" key="1">
    <source>
        <dbReference type="ARBA" id="ARBA00001974"/>
    </source>
</evidence>
<keyword evidence="8" id="KW-1185">Reference proteome</keyword>